<protein>
    <recommendedName>
        <fullName evidence="4">PNPLA domain-containing protein</fullName>
    </recommendedName>
</protein>
<proteinExistence type="predicted"/>
<dbReference type="InterPro" id="IPR016035">
    <property type="entry name" value="Acyl_Trfase/lysoPLipase"/>
</dbReference>
<feature type="transmembrane region" description="Helical" evidence="3">
    <location>
        <begin position="12"/>
        <end position="38"/>
    </location>
</feature>
<keyword evidence="1 2" id="KW-0443">Lipid metabolism</keyword>
<dbReference type="AlphaFoldDB" id="A0A1M4MZW3"/>
<dbReference type="SUPFAM" id="SSF52151">
    <property type="entry name" value="FabD/lysophospholipase-like"/>
    <property type="match status" value="1"/>
</dbReference>
<feature type="active site" description="Proton acceptor" evidence="2">
    <location>
        <position position="250"/>
    </location>
</feature>
<feature type="domain" description="PNPLA" evidence="4">
    <location>
        <begin position="19"/>
        <end position="263"/>
    </location>
</feature>
<evidence type="ECO:0000256" key="3">
    <source>
        <dbReference type="SAM" id="Phobius"/>
    </source>
</evidence>
<accession>A0A1M4MZW3</accession>
<dbReference type="EMBL" id="FMJB01000046">
    <property type="protein sequence ID" value="SCM67298.1"/>
    <property type="molecule type" value="Genomic_DNA"/>
</dbReference>
<organism evidence="5 6">
    <name type="scientific">Donghicola eburneus</name>
    <dbReference type="NCBI Taxonomy" id="393278"/>
    <lineage>
        <taxon>Bacteria</taxon>
        <taxon>Pseudomonadati</taxon>
        <taxon>Pseudomonadota</taxon>
        <taxon>Alphaproteobacteria</taxon>
        <taxon>Rhodobacterales</taxon>
        <taxon>Roseobacteraceae</taxon>
        <taxon>Donghicola</taxon>
    </lineage>
</organism>
<feature type="active site" description="Nucleophile" evidence="2">
    <location>
        <position position="68"/>
    </location>
</feature>
<evidence type="ECO:0000256" key="2">
    <source>
        <dbReference type="PROSITE-ProRule" id="PRU01161"/>
    </source>
</evidence>
<gene>
    <name evidence="5" type="ORF">KARMA_1496</name>
</gene>
<sequence length="708" mass="76030">MESDFDRDAEGTPVFVIGLTMAGAISAGAYTAGVVDYLMRAMHAHNKRAGTPGGPKHKVMVKAISGASAGGICAGLIATNLLAVGRNGAPDWDTPQPLPYPGGETKLVLDRIYKAWVQDIKMWDEGSKTGLLAMEDLDDADRKTLDQEAAGLEAAGAISALNGHHLDDVAKAAVGGIPAWTASDAGYDFLSSELELFLTTTAINPTVYEVTFGGNAPFKMSQHGIVRHFCVEGLGSGPQLPSPWLVSWRDTGIRLNPRNAPSPLPLDSANGGGWTKLTVSSLATGAFPMALAPRVIDTTPWEMGGLGGPDRTSQGGALPYDLDARYTARPYFGLNAVETRAPYVALDGGAVDNEPFAYARYAIRKGGPDASGALQLDPNPRTAKEAHRAVLMVDPFPEGDTFSVLDPPRLLKMLGIAAVGKRLQKTLVGQARFKPAELLQAQDPEVHSRFMITPRRGSDGRTDGIGAGAISCGLLGGFGGFLDESFRKHDFVLGQRNCQWFLKRHFVLDPENAVLGMSGSSATEPVRIIDPGPDSDLTPEIHLHEWPQMAGSGFDAMVAQLDTRLKKLGKVEIDKLSSKGAMGFVLKTAWSNFTGLSLRSMLVDTANRAMMADLILRNQHADYAAYSDAERVLLVGLIRQGDTPISAADLESYVVNAQSSEELDAQLPQVELPKPPDIEFFLKRQEKKTPVTRSLKSMFGTPKFYFKV</sequence>
<evidence type="ECO:0000313" key="5">
    <source>
        <dbReference type="EMBL" id="SCM67298.1"/>
    </source>
</evidence>
<keyword evidence="2" id="KW-0442">Lipid degradation</keyword>
<evidence type="ECO:0000313" key="6">
    <source>
        <dbReference type="Proteomes" id="UP000184085"/>
    </source>
</evidence>
<feature type="short sequence motif" description="GXSXG" evidence="2">
    <location>
        <begin position="66"/>
        <end position="70"/>
    </location>
</feature>
<dbReference type="GO" id="GO:0016042">
    <property type="term" value="P:lipid catabolic process"/>
    <property type="evidence" value="ECO:0007669"/>
    <property type="project" value="UniProtKB-UniRule"/>
</dbReference>
<dbReference type="PROSITE" id="PS51635">
    <property type="entry name" value="PNPLA"/>
    <property type="match status" value="1"/>
</dbReference>
<dbReference type="InterPro" id="IPR002641">
    <property type="entry name" value="PNPLA_dom"/>
</dbReference>
<dbReference type="Proteomes" id="UP000184085">
    <property type="component" value="Unassembled WGS sequence"/>
</dbReference>
<name>A0A1M4MZW3_9RHOB</name>
<dbReference type="GO" id="GO:0016787">
    <property type="term" value="F:hydrolase activity"/>
    <property type="evidence" value="ECO:0007669"/>
    <property type="project" value="UniProtKB-UniRule"/>
</dbReference>
<keyword evidence="3" id="KW-0472">Membrane</keyword>
<comment type="caution">
    <text evidence="2">Lacks conserved residue(s) required for the propagation of feature annotation.</text>
</comment>
<evidence type="ECO:0000259" key="4">
    <source>
        <dbReference type="PROSITE" id="PS51635"/>
    </source>
</evidence>
<keyword evidence="3" id="KW-0812">Transmembrane</keyword>
<dbReference type="RefSeq" id="WP_072705947.1">
    <property type="nucleotide sequence ID" value="NZ_FMJB01000046.1"/>
</dbReference>
<keyword evidence="3" id="KW-1133">Transmembrane helix</keyword>
<keyword evidence="2" id="KW-0378">Hydrolase</keyword>
<keyword evidence="6" id="KW-1185">Reference proteome</keyword>
<reference evidence="6" key="1">
    <citation type="submission" date="2016-09" db="EMBL/GenBank/DDBJ databases">
        <authorList>
            <person name="Wibberg D."/>
        </authorList>
    </citation>
    <scope>NUCLEOTIDE SEQUENCE [LARGE SCALE GENOMIC DNA]</scope>
</reference>
<evidence type="ECO:0000256" key="1">
    <source>
        <dbReference type="ARBA" id="ARBA00023098"/>
    </source>
</evidence>